<comment type="caution">
    <text evidence="1">The sequence shown here is derived from an EMBL/GenBank/DDBJ whole genome shotgun (WGS) entry which is preliminary data.</text>
</comment>
<protein>
    <recommendedName>
        <fullName evidence="3">Phosphoribosylanthranilate isomerase</fullName>
    </recommendedName>
</protein>
<evidence type="ECO:0000313" key="2">
    <source>
        <dbReference type="Proteomes" id="UP001321760"/>
    </source>
</evidence>
<reference evidence="1" key="2">
    <citation type="submission" date="2023-05" db="EMBL/GenBank/DDBJ databases">
        <authorList>
            <consortium name="Lawrence Berkeley National Laboratory"/>
            <person name="Steindorff A."/>
            <person name="Hensen N."/>
            <person name="Bonometti L."/>
            <person name="Westerberg I."/>
            <person name="Brannstrom I.O."/>
            <person name="Guillou S."/>
            <person name="Cros-Aarteil S."/>
            <person name="Calhoun S."/>
            <person name="Haridas S."/>
            <person name="Kuo A."/>
            <person name="Mondo S."/>
            <person name="Pangilinan J."/>
            <person name="Riley R."/>
            <person name="Labutti K."/>
            <person name="Andreopoulos B."/>
            <person name="Lipzen A."/>
            <person name="Chen C."/>
            <person name="Yanf M."/>
            <person name="Daum C."/>
            <person name="Ng V."/>
            <person name="Clum A."/>
            <person name="Ohm R."/>
            <person name="Martin F."/>
            <person name="Silar P."/>
            <person name="Natvig D."/>
            <person name="Lalanne C."/>
            <person name="Gautier V."/>
            <person name="Ament-Velasquez S.L."/>
            <person name="Kruys A."/>
            <person name="Hutchinson M.I."/>
            <person name="Powell A.J."/>
            <person name="Barry K."/>
            <person name="Miller A.N."/>
            <person name="Grigoriev I.V."/>
            <person name="Debuchy R."/>
            <person name="Gladieux P."/>
            <person name="Thoren M.H."/>
            <person name="Johannesson H."/>
        </authorList>
    </citation>
    <scope>NUCLEOTIDE SEQUENCE</scope>
    <source>
        <strain evidence="1">PSN243</strain>
    </source>
</reference>
<name>A0AAV9GPT8_9PEZI</name>
<dbReference type="EMBL" id="MU865941">
    <property type="protein sequence ID" value="KAK4448671.1"/>
    <property type="molecule type" value="Genomic_DNA"/>
</dbReference>
<keyword evidence="2" id="KW-1185">Reference proteome</keyword>
<dbReference type="AlphaFoldDB" id="A0AAV9GPT8"/>
<sequence length="208" mass="21569">MKALHACAGVPKESRQPAQYMSSDTSKRGAVEVGRRWGARYKRWHPAADHRDTRPGYLITSTLFSSLSSTHQVNMPTPIASFGHSANATLGGEINEGLLPEYEIVHASVDLASALAELPKIASGDLSVAPSSGYGTNAGADAGSRKAPKAIIIGGTVPADEVSQIQAAVSGIPVITISREDIQAAGGSGPDPKVITKVFKEKLSAAGI</sequence>
<accession>A0AAV9GPT8</accession>
<gene>
    <name evidence="1" type="ORF">QBC34DRAFT_406566</name>
</gene>
<evidence type="ECO:0008006" key="3">
    <source>
        <dbReference type="Google" id="ProtNLM"/>
    </source>
</evidence>
<reference evidence="1" key="1">
    <citation type="journal article" date="2023" name="Mol. Phylogenet. Evol.">
        <title>Genome-scale phylogeny and comparative genomics of the fungal order Sordariales.</title>
        <authorList>
            <person name="Hensen N."/>
            <person name="Bonometti L."/>
            <person name="Westerberg I."/>
            <person name="Brannstrom I.O."/>
            <person name="Guillou S."/>
            <person name="Cros-Aarteil S."/>
            <person name="Calhoun S."/>
            <person name="Haridas S."/>
            <person name="Kuo A."/>
            <person name="Mondo S."/>
            <person name="Pangilinan J."/>
            <person name="Riley R."/>
            <person name="LaButti K."/>
            <person name="Andreopoulos B."/>
            <person name="Lipzen A."/>
            <person name="Chen C."/>
            <person name="Yan M."/>
            <person name="Daum C."/>
            <person name="Ng V."/>
            <person name="Clum A."/>
            <person name="Steindorff A."/>
            <person name="Ohm R.A."/>
            <person name="Martin F."/>
            <person name="Silar P."/>
            <person name="Natvig D.O."/>
            <person name="Lalanne C."/>
            <person name="Gautier V."/>
            <person name="Ament-Velasquez S.L."/>
            <person name="Kruys A."/>
            <person name="Hutchinson M.I."/>
            <person name="Powell A.J."/>
            <person name="Barry K."/>
            <person name="Miller A.N."/>
            <person name="Grigoriev I.V."/>
            <person name="Debuchy R."/>
            <person name="Gladieux P."/>
            <person name="Hiltunen Thoren M."/>
            <person name="Johannesson H."/>
        </authorList>
    </citation>
    <scope>NUCLEOTIDE SEQUENCE</scope>
    <source>
        <strain evidence="1">PSN243</strain>
    </source>
</reference>
<organism evidence="1 2">
    <name type="scientific">Podospora aff. communis PSN243</name>
    <dbReference type="NCBI Taxonomy" id="3040156"/>
    <lineage>
        <taxon>Eukaryota</taxon>
        <taxon>Fungi</taxon>
        <taxon>Dikarya</taxon>
        <taxon>Ascomycota</taxon>
        <taxon>Pezizomycotina</taxon>
        <taxon>Sordariomycetes</taxon>
        <taxon>Sordariomycetidae</taxon>
        <taxon>Sordariales</taxon>
        <taxon>Podosporaceae</taxon>
        <taxon>Podospora</taxon>
    </lineage>
</organism>
<proteinExistence type="predicted"/>
<evidence type="ECO:0000313" key="1">
    <source>
        <dbReference type="EMBL" id="KAK4448671.1"/>
    </source>
</evidence>
<dbReference type="Proteomes" id="UP001321760">
    <property type="component" value="Unassembled WGS sequence"/>
</dbReference>